<dbReference type="SUPFAM" id="SSF56436">
    <property type="entry name" value="C-type lectin-like"/>
    <property type="match status" value="1"/>
</dbReference>
<dbReference type="CDD" id="cd00037">
    <property type="entry name" value="CLECT"/>
    <property type="match status" value="1"/>
</dbReference>
<evidence type="ECO:0000256" key="1">
    <source>
        <dbReference type="SAM" id="MobiDB-lite"/>
    </source>
</evidence>
<dbReference type="PROSITE" id="PS50041">
    <property type="entry name" value="C_TYPE_LECTIN_2"/>
    <property type="match status" value="1"/>
</dbReference>
<accession>A0ABD0J5G1</accession>
<evidence type="ECO:0000313" key="4">
    <source>
        <dbReference type="EMBL" id="KAK7460335.1"/>
    </source>
</evidence>
<evidence type="ECO:0000259" key="3">
    <source>
        <dbReference type="PROSITE" id="PS50041"/>
    </source>
</evidence>
<feature type="region of interest" description="Disordered" evidence="1">
    <location>
        <begin position="87"/>
        <end position="117"/>
    </location>
</feature>
<feature type="transmembrane region" description="Helical" evidence="2">
    <location>
        <begin position="200"/>
        <end position="226"/>
    </location>
</feature>
<dbReference type="EMBL" id="JACVVK020000652">
    <property type="protein sequence ID" value="KAK7460335.1"/>
    <property type="molecule type" value="Genomic_DNA"/>
</dbReference>
<keyword evidence="2" id="KW-1133">Transmembrane helix</keyword>
<dbReference type="InterPro" id="IPR016187">
    <property type="entry name" value="CTDL_fold"/>
</dbReference>
<comment type="caution">
    <text evidence="4">The sequence shown here is derived from an EMBL/GenBank/DDBJ whole genome shotgun (WGS) entry which is preliminary data.</text>
</comment>
<dbReference type="InterPro" id="IPR016186">
    <property type="entry name" value="C-type_lectin-like/link_sf"/>
</dbReference>
<reference evidence="4 5" key="1">
    <citation type="journal article" date="2023" name="Sci. Data">
        <title>Genome assembly of the Korean intertidal mud-creeper Batillaria attramentaria.</title>
        <authorList>
            <person name="Patra A.K."/>
            <person name="Ho P.T."/>
            <person name="Jun S."/>
            <person name="Lee S.J."/>
            <person name="Kim Y."/>
            <person name="Won Y.J."/>
        </authorList>
    </citation>
    <scope>NUCLEOTIDE SEQUENCE [LARGE SCALE GENOMIC DNA]</scope>
    <source>
        <strain evidence="4">Wonlab-2016</strain>
    </source>
</reference>
<name>A0ABD0J5G1_9CAEN</name>
<gene>
    <name evidence="4" type="ORF">BaRGS_00038923</name>
</gene>
<sequence length="231" mass="24847">MGTGYIRGDHVRWADGTPMAWTNWAESEPRLTGSGACGTANGTSLQWGTDDCTGGRHGFMCQSWGAAEILGAGLLYTDSTAQTRSFKCPHSSSHDELVTPGSPSTLPPTPDTTTDHVTTADVYYGDNESTEGVTTTQMPPEVTVESSRTCLCWRGHNISLQQAMQDARKLQTALAVPKATLSATRRKKESAPDPRDSARYTGYVGVAAIFAVFSLIVISDLLDLIFHITRS</sequence>
<dbReference type="Gene3D" id="3.10.100.10">
    <property type="entry name" value="Mannose-Binding Protein A, subunit A"/>
    <property type="match status" value="1"/>
</dbReference>
<organism evidence="4 5">
    <name type="scientific">Batillaria attramentaria</name>
    <dbReference type="NCBI Taxonomy" id="370345"/>
    <lineage>
        <taxon>Eukaryota</taxon>
        <taxon>Metazoa</taxon>
        <taxon>Spiralia</taxon>
        <taxon>Lophotrochozoa</taxon>
        <taxon>Mollusca</taxon>
        <taxon>Gastropoda</taxon>
        <taxon>Caenogastropoda</taxon>
        <taxon>Sorbeoconcha</taxon>
        <taxon>Cerithioidea</taxon>
        <taxon>Batillariidae</taxon>
        <taxon>Batillaria</taxon>
    </lineage>
</organism>
<dbReference type="InterPro" id="IPR001304">
    <property type="entry name" value="C-type_lectin-like"/>
</dbReference>
<dbReference type="Proteomes" id="UP001519460">
    <property type="component" value="Unassembled WGS sequence"/>
</dbReference>
<protein>
    <recommendedName>
        <fullName evidence="3">C-type lectin domain-containing protein</fullName>
    </recommendedName>
</protein>
<feature type="domain" description="C-type lectin" evidence="3">
    <location>
        <begin position="1"/>
        <end position="52"/>
    </location>
</feature>
<keyword evidence="5" id="KW-1185">Reference proteome</keyword>
<keyword evidence="2" id="KW-0472">Membrane</keyword>
<dbReference type="AlphaFoldDB" id="A0ABD0J5G1"/>
<proteinExistence type="predicted"/>
<evidence type="ECO:0000313" key="5">
    <source>
        <dbReference type="Proteomes" id="UP001519460"/>
    </source>
</evidence>
<evidence type="ECO:0000256" key="2">
    <source>
        <dbReference type="SAM" id="Phobius"/>
    </source>
</evidence>
<keyword evidence="2" id="KW-0812">Transmembrane</keyword>